<feature type="domain" description="Protein kinase" evidence="1">
    <location>
        <begin position="542"/>
        <end position="812"/>
    </location>
</feature>
<keyword evidence="3" id="KW-1185">Reference proteome</keyword>
<dbReference type="Gene3D" id="3.30.200.20">
    <property type="entry name" value="Phosphorylase Kinase, domain 1"/>
    <property type="match status" value="2"/>
</dbReference>
<evidence type="ECO:0000259" key="1">
    <source>
        <dbReference type="PROSITE" id="PS50011"/>
    </source>
</evidence>
<comment type="caution">
    <text evidence="2">The sequence shown here is derived from an EMBL/GenBank/DDBJ whole genome shotgun (WGS) entry which is preliminary data.</text>
</comment>
<evidence type="ECO:0000313" key="2">
    <source>
        <dbReference type="EMBL" id="GJS56171.1"/>
    </source>
</evidence>
<reference evidence="2" key="2">
    <citation type="submission" date="2022-01" db="EMBL/GenBank/DDBJ databases">
        <authorList>
            <person name="Yamashiro T."/>
            <person name="Shiraishi A."/>
            <person name="Satake H."/>
            <person name="Nakayama K."/>
        </authorList>
    </citation>
    <scope>NUCLEOTIDE SEQUENCE</scope>
</reference>
<organism evidence="2 3">
    <name type="scientific">Tanacetum coccineum</name>
    <dbReference type="NCBI Taxonomy" id="301880"/>
    <lineage>
        <taxon>Eukaryota</taxon>
        <taxon>Viridiplantae</taxon>
        <taxon>Streptophyta</taxon>
        <taxon>Embryophyta</taxon>
        <taxon>Tracheophyta</taxon>
        <taxon>Spermatophyta</taxon>
        <taxon>Magnoliopsida</taxon>
        <taxon>eudicotyledons</taxon>
        <taxon>Gunneridae</taxon>
        <taxon>Pentapetalae</taxon>
        <taxon>asterids</taxon>
        <taxon>campanulids</taxon>
        <taxon>Asterales</taxon>
        <taxon>Asteraceae</taxon>
        <taxon>Asteroideae</taxon>
        <taxon>Anthemideae</taxon>
        <taxon>Anthemidinae</taxon>
        <taxon>Tanacetum</taxon>
    </lineage>
</organism>
<dbReference type="Pfam" id="PF00069">
    <property type="entry name" value="Pkinase"/>
    <property type="match status" value="2"/>
</dbReference>
<dbReference type="InterPro" id="IPR001245">
    <property type="entry name" value="Ser-Thr/Tyr_kinase_cat_dom"/>
</dbReference>
<sequence>NDEKVIIIRREIKGSLDNYLSDSKRLTWVRRLEICVGLAHGLSYIHYDEQRDFSVIHRNIDSEVILLNDNWEPKLPEFRLSMKIKASQKHLSFHTDNVPNTIGYTDPTYLETKSAHHKSDMYSFGIVMFELLCGRKAVIDDDQDNKYLASVSVAHYREKKLNEIIYSDLWNQMDSQSFNIFAEIAYDCLNERPNIDEIVTRLEKALELQREHHNAIMSSRMDNFAHLKISFESILSATDNFDDENVIANGGYEKSYEGHLSWSGEFIAITARKFNKDEDEMFWTEVSMLSSLKHQNLVSLLGFCYENGENIIITRREMKGSLSNHLSDATLLTWVQRLKISVGLAHALSYIHYDESRDFSVIHRDISSFTVLLNDNFEPKLSRFENSMKVEASQRHHSFHTSEVWSTRYEKTKSVNHKNDIYSFGIVLFELLCGRESIIADDINKCLAPAAILLYKEKKLNEIVDRDLWKQMDSQSFDIFAEIAYDCLKDELSQRPNIYEIVPRLEKALELARENRPVHSSPDHLAHLRIPLEDIESATNFFAKKNVIGQGGFGKRYKGQLLWSGELIDITARRLINKEWDKKEKQFWTEISMLSSLKHKNVVSIVGFCNEVGSETIIYKHESRRRLDGYLSNPVLLTWVKRLEICVGIAHALSYIHYDEPRDFSVIHRYINSYTILLNDDWEPKLCEFQHSMKIKASERHQTLRWFTKGNTDPTYTVNHKLDIYSLGIVLFELLCGTKSVSDSQDNKYLAPVAIFHYRENILDDMIDPNLLKQMDPESFNIFTKTAYDCLNEEQSHRPNIDQIVTRLKKALELQLERENTPDMMFEENSVVVTAGEGTSSNNEKDNSLILLSRGSVPGV</sequence>
<reference evidence="2" key="1">
    <citation type="journal article" date="2022" name="Int. J. Mol. Sci.">
        <title>Draft Genome of Tanacetum Coccineum: Genomic Comparison of Closely Related Tanacetum-Family Plants.</title>
        <authorList>
            <person name="Yamashiro T."/>
            <person name="Shiraishi A."/>
            <person name="Nakayama K."/>
            <person name="Satake H."/>
        </authorList>
    </citation>
    <scope>NUCLEOTIDE SEQUENCE</scope>
</reference>
<dbReference type="InterPro" id="IPR011009">
    <property type="entry name" value="Kinase-like_dom_sf"/>
</dbReference>
<protein>
    <submittedName>
        <fullName evidence="2">Kinase-like domain, phloem protein 2-like protein</fullName>
    </submittedName>
</protein>
<evidence type="ECO:0000313" key="3">
    <source>
        <dbReference type="Proteomes" id="UP001151760"/>
    </source>
</evidence>
<dbReference type="SUPFAM" id="SSF56112">
    <property type="entry name" value="Protein kinase-like (PK-like)"/>
    <property type="match status" value="3"/>
</dbReference>
<feature type="domain" description="Protein kinase" evidence="1">
    <location>
        <begin position="241"/>
        <end position="509"/>
    </location>
</feature>
<dbReference type="PANTHER" id="PTHR27003:SF383">
    <property type="entry name" value="TYROSINE-PROTEIN KINASE, NON-RECEPTOR JAK_TYK2-RELATED"/>
    <property type="match status" value="1"/>
</dbReference>
<dbReference type="Proteomes" id="UP001151760">
    <property type="component" value="Unassembled WGS sequence"/>
</dbReference>
<dbReference type="Gene3D" id="1.10.510.10">
    <property type="entry name" value="Transferase(Phosphotransferase) domain 1"/>
    <property type="match status" value="3"/>
</dbReference>
<dbReference type="Pfam" id="PF07714">
    <property type="entry name" value="PK_Tyr_Ser-Thr"/>
    <property type="match status" value="1"/>
</dbReference>
<feature type="non-terminal residue" evidence="2">
    <location>
        <position position="1"/>
    </location>
</feature>
<dbReference type="EMBL" id="BQNB010008918">
    <property type="protein sequence ID" value="GJS56171.1"/>
    <property type="molecule type" value="Genomic_DNA"/>
</dbReference>
<feature type="domain" description="Protein kinase" evidence="1">
    <location>
        <begin position="1"/>
        <end position="206"/>
    </location>
</feature>
<name>A0ABQ4WTC8_9ASTR</name>
<proteinExistence type="predicted"/>
<accession>A0ABQ4WTC8</accession>
<gene>
    <name evidence="2" type="ORF">Tco_0629533</name>
</gene>
<dbReference type="InterPro" id="IPR045272">
    <property type="entry name" value="ANXUR1/2-like"/>
</dbReference>
<dbReference type="PROSITE" id="PS50011">
    <property type="entry name" value="PROTEIN_KINASE_DOM"/>
    <property type="match status" value="3"/>
</dbReference>
<dbReference type="PANTHER" id="PTHR27003">
    <property type="entry name" value="OS07G0166700 PROTEIN"/>
    <property type="match status" value="1"/>
</dbReference>
<dbReference type="InterPro" id="IPR000719">
    <property type="entry name" value="Prot_kinase_dom"/>
</dbReference>